<evidence type="ECO:0000256" key="1">
    <source>
        <dbReference type="ARBA" id="ARBA00004196"/>
    </source>
</evidence>
<evidence type="ECO:0000313" key="6">
    <source>
        <dbReference type="EMBL" id="MRH42507.1"/>
    </source>
</evidence>
<keyword evidence="2 3" id="KW-0175">Coiled coil</keyword>
<reference evidence="6" key="1">
    <citation type="submission" date="2019-11" db="EMBL/GenBank/DDBJ databases">
        <authorList>
            <person name="Li J."/>
        </authorList>
    </citation>
    <scope>NUCLEOTIDE SEQUENCE</scope>
    <source>
        <strain evidence="6">B6B</strain>
    </source>
</reference>
<dbReference type="Gene3D" id="2.40.420.20">
    <property type="match status" value="1"/>
</dbReference>
<dbReference type="Proteomes" id="UP000799092">
    <property type="component" value="Unassembled WGS sequence"/>
</dbReference>
<dbReference type="PANTHER" id="PTHR32347">
    <property type="entry name" value="EFFLUX SYSTEM COMPONENT YKNX-RELATED"/>
    <property type="match status" value="1"/>
</dbReference>
<dbReference type="InterPro" id="IPR050465">
    <property type="entry name" value="UPF0194_transport"/>
</dbReference>
<proteinExistence type="predicted"/>
<dbReference type="InterPro" id="IPR058647">
    <property type="entry name" value="BSH_CzcB-like"/>
</dbReference>
<dbReference type="SUPFAM" id="SSF111369">
    <property type="entry name" value="HlyD-like secretion proteins"/>
    <property type="match status" value="1"/>
</dbReference>
<sequence>MTQVFWRYWIMFIHWRMVKLKMKHKKYSNRLVLITILPFLISISACSLLAEEEKVLAPPLVEPAKVEYDVAEVQSGEVLQRITGNASFIPASSETLSYEQSGGRLQEIHVSEGDVVEKGQLLAEIDSGDLAYEINQLEIEHQIADLRLQQIREQATDTFSIKIAELQKKGLELRLTQLRNQLSSSRITSPISGIITFVTDQNLGENVEAFQSIVQVADSSNLQLIYSTMTASDLSDTKVGMNVNISINGESVQGEIVQTPETVPEDIVNKDPDLYKRSLLIDLKNPEEIEVEIGGSVNIEIITANSEDTLIIPKNGLRTSFGRTFVQVLVDNTKREIDIEPGIVSDTEVEVLKGLKEGDKVILK</sequence>
<dbReference type="InterPro" id="IPR058627">
    <property type="entry name" value="MdtA-like_C"/>
</dbReference>
<name>A0A6A8DHW7_9BACI</name>
<dbReference type="Gene3D" id="2.40.50.100">
    <property type="match status" value="1"/>
</dbReference>
<feature type="domain" description="CzcB-like barrel-sandwich hybrid" evidence="5">
    <location>
        <begin position="102"/>
        <end position="218"/>
    </location>
</feature>
<feature type="domain" description="Multidrug resistance protein MdtA-like C-terminal permuted SH3" evidence="4">
    <location>
        <begin position="309"/>
        <end position="363"/>
    </location>
</feature>
<evidence type="ECO:0000256" key="3">
    <source>
        <dbReference type="SAM" id="Coils"/>
    </source>
</evidence>
<dbReference type="Pfam" id="PF25973">
    <property type="entry name" value="BSH_CzcB"/>
    <property type="match status" value="1"/>
</dbReference>
<organism evidence="6 7">
    <name type="scientific">Aquibacillus halophilus</name>
    <dbReference type="NCBI Taxonomy" id="930132"/>
    <lineage>
        <taxon>Bacteria</taxon>
        <taxon>Bacillati</taxon>
        <taxon>Bacillota</taxon>
        <taxon>Bacilli</taxon>
        <taxon>Bacillales</taxon>
        <taxon>Bacillaceae</taxon>
        <taxon>Aquibacillus</taxon>
    </lineage>
</organism>
<evidence type="ECO:0000259" key="5">
    <source>
        <dbReference type="Pfam" id="PF25973"/>
    </source>
</evidence>
<keyword evidence="7" id="KW-1185">Reference proteome</keyword>
<dbReference type="GO" id="GO:0030313">
    <property type="term" value="C:cell envelope"/>
    <property type="evidence" value="ECO:0007669"/>
    <property type="project" value="UniProtKB-SubCell"/>
</dbReference>
<dbReference type="Pfam" id="PF25967">
    <property type="entry name" value="RND-MFP_C"/>
    <property type="match status" value="1"/>
</dbReference>
<evidence type="ECO:0000313" key="7">
    <source>
        <dbReference type="Proteomes" id="UP000799092"/>
    </source>
</evidence>
<accession>A0A6A8DHW7</accession>
<comment type="caution">
    <text evidence="6">The sequence shown here is derived from an EMBL/GenBank/DDBJ whole genome shotgun (WGS) entry which is preliminary data.</text>
</comment>
<dbReference type="PANTHER" id="PTHR32347:SF23">
    <property type="entry name" value="BLL5650 PROTEIN"/>
    <property type="match status" value="1"/>
</dbReference>
<gene>
    <name evidence="6" type="ORF">GH741_07390</name>
</gene>
<feature type="coiled-coil region" evidence="3">
    <location>
        <begin position="134"/>
        <end position="181"/>
    </location>
</feature>
<dbReference type="OrthoDB" id="1817080at2"/>
<protein>
    <submittedName>
        <fullName evidence="6">HlyD family efflux transporter periplasmic adaptor subunit</fullName>
    </submittedName>
</protein>
<evidence type="ECO:0000259" key="4">
    <source>
        <dbReference type="Pfam" id="PF25967"/>
    </source>
</evidence>
<evidence type="ECO:0000256" key="2">
    <source>
        <dbReference type="ARBA" id="ARBA00023054"/>
    </source>
</evidence>
<dbReference type="AlphaFoldDB" id="A0A6A8DHW7"/>
<dbReference type="EMBL" id="WJNG01000005">
    <property type="protein sequence ID" value="MRH42507.1"/>
    <property type="molecule type" value="Genomic_DNA"/>
</dbReference>
<comment type="subcellular location">
    <subcellularLocation>
        <location evidence="1">Cell envelope</location>
    </subcellularLocation>
</comment>